<dbReference type="EMBL" id="CM045758">
    <property type="protein sequence ID" value="KAI8032620.1"/>
    <property type="molecule type" value="Genomic_DNA"/>
</dbReference>
<evidence type="ECO:0000313" key="1">
    <source>
        <dbReference type="EMBL" id="KAI8032620.1"/>
    </source>
</evidence>
<protein>
    <submittedName>
        <fullName evidence="1">Glutamate dehydrogenase B</fullName>
    </submittedName>
</protein>
<accession>A0ACC0J3U9</accession>
<organism evidence="1 2">
    <name type="scientific">Camellia lanceoleosa</name>
    <dbReference type="NCBI Taxonomy" id="1840588"/>
    <lineage>
        <taxon>Eukaryota</taxon>
        <taxon>Viridiplantae</taxon>
        <taxon>Streptophyta</taxon>
        <taxon>Embryophyta</taxon>
        <taxon>Tracheophyta</taxon>
        <taxon>Spermatophyta</taxon>
        <taxon>Magnoliopsida</taxon>
        <taxon>eudicotyledons</taxon>
        <taxon>Gunneridae</taxon>
        <taxon>Pentapetalae</taxon>
        <taxon>asterids</taxon>
        <taxon>Ericales</taxon>
        <taxon>Theaceae</taxon>
        <taxon>Camellia</taxon>
    </lineage>
</organism>
<evidence type="ECO:0000313" key="2">
    <source>
        <dbReference type="Proteomes" id="UP001060215"/>
    </source>
</evidence>
<reference evidence="1 2" key="1">
    <citation type="journal article" date="2022" name="Plant J.">
        <title>Chromosome-level genome of Camellia lanceoleosa provides a valuable resource for understanding genome evolution and self-incompatibility.</title>
        <authorList>
            <person name="Gong W."/>
            <person name="Xiao S."/>
            <person name="Wang L."/>
            <person name="Liao Z."/>
            <person name="Chang Y."/>
            <person name="Mo W."/>
            <person name="Hu G."/>
            <person name="Li W."/>
            <person name="Zhao G."/>
            <person name="Zhu H."/>
            <person name="Hu X."/>
            <person name="Ji K."/>
            <person name="Xiang X."/>
            <person name="Song Q."/>
            <person name="Yuan D."/>
            <person name="Jin S."/>
            <person name="Zhang L."/>
        </authorList>
    </citation>
    <scope>NUCLEOTIDE SEQUENCE [LARGE SCALE GENOMIC DNA]</scope>
    <source>
        <strain evidence="1">SQ_2022a</strain>
    </source>
</reference>
<sequence length="148" mass="16735">MVTEKIDVYSFGIVMWELLTENESYADMYCASIIVANIPYGGAQGGIGCNPGELSMSELERLTRVFTQKIHNLIGVHIDVPTPDMETNPQEEKMSHRKFEHPLHGSLGFLPRKRAARHKGKGILTWFLKYIQRDVLPTGTSLFEEPCL</sequence>
<dbReference type="Proteomes" id="UP001060215">
    <property type="component" value="Chromosome 1"/>
</dbReference>
<name>A0ACC0J3U9_9ERIC</name>
<proteinExistence type="predicted"/>
<gene>
    <name evidence="1" type="ORF">LOK49_LG01G00094</name>
</gene>
<comment type="caution">
    <text evidence="1">The sequence shown here is derived from an EMBL/GenBank/DDBJ whole genome shotgun (WGS) entry which is preliminary data.</text>
</comment>
<keyword evidence="2" id="KW-1185">Reference proteome</keyword>